<dbReference type="GO" id="GO:0071281">
    <property type="term" value="P:cellular response to iron ion"/>
    <property type="evidence" value="ECO:0007669"/>
    <property type="project" value="TreeGrafter"/>
</dbReference>
<evidence type="ECO:0000256" key="1">
    <source>
        <dbReference type="ARBA" id="ARBA00022729"/>
    </source>
</evidence>
<keyword evidence="5" id="KW-1185">Reference proteome</keyword>
<proteinExistence type="predicted"/>
<dbReference type="PROSITE" id="PS50983">
    <property type="entry name" value="FE_B12_PBP"/>
    <property type="match status" value="1"/>
</dbReference>
<evidence type="ECO:0000313" key="5">
    <source>
        <dbReference type="Proteomes" id="UP000216885"/>
    </source>
</evidence>
<evidence type="ECO:0000259" key="3">
    <source>
        <dbReference type="PROSITE" id="PS50983"/>
    </source>
</evidence>
<dbReference type="InterPro" id="IPR050902">
    <property type="entry name" value="ABC_Transporter_SBP"/>
</dbReference>
<dbReference type="AlphaFoldDB" id="A0A261USR1"/>
<dbReference type="PANTHER" id="PTHR30535">
    <property type="entry name" value="VITAMIN B12-BINDING PROTEIN"/>
    <property type="match status" value="1"/>
</dbReference>
<dbReference type="Proteomes" id="UP000216885">
    <property type="component" value="Unassembled WGS sequence"/>
</dbReference>
<sequence length="307" mass="32342">MSAATVPSTAVAATASERPQIATAPAPVATTAHRAVITLRDDHGHTITLPAPARRAITAAPHATELVYAAGAGIYLAGTAQGSNYPPAALTLPSIGTTLRPNLEIAAALQPDLLIAWQPAVPDPLGDLMQRQKVPVFYSDPRTLAEIPDAVETMGRLFGTETQANPAAEALRARLASLSARYTHLAPVRVFIQAGLQPIYTLNGRSIVSDAIRLCGGVNVFAQTNALAPQVSLESVLAARPDAVIAGAISADDGRSNLQTWRQYGLPAAQQGFVFSLDADALYRPGPRLIGMAEQICQDLDRVRHSR</sequence>
<dbReference type="Pfam" id="PF01497">
    <property type="entry name" value="Peripla_BP_2"/>
    <property type="match status" value="1"/>
</dbReference>
<dbReference type="EMBL" id="NEVQ01000003">
    <property type="protein sequence ID" value="OZI64934.1"/>
    <property type="molecule type" value="Genomic_DNA"/>
</dbReference>
<evidence type="ECO:0000313" key="4">
    <source>
        <dbReference type="EMBL" id="OZI64934.1"/>
    </source>
</evidence>
<dbReference type="InterPro" id="IPR054828">
    <property type="entry name" value="Vit_B12_bind_prot"/>
</dbReference>
<evidence type="ECO:0000256" key="2">
    <source>
        <dbReference type="SAM" id="MobiDB-lite"/>
    </source>
</evidence>
<accession>A0A261USR1</accession>
<dbReference type="SUPFAM" id="SSF53807">
    <property type="entry name" value="Helical backbone' metal receptor"/>
    <property type="match status" value="1"/>
</dbReference>
<comment type="caution">
    <text evidence="4">The sequence shown here is derived from an EMBL/GenBank/DDBJ whole genome shotgun (WGS) entry which is preliminary data.</text>
</comment>
<dbReference type="RefSeq" id="WP_373558270.1">
    <property type="nucleotide sequence ID" value="NZ_NEVQ01000003.1"/>
</dbReference>
<feature type="domain" description="Fe/B12 periplasmic-binding" evidence="3">
    <location>
        <begin position="55"/>
        <end position="307"/>
    </location>
</feature>
<reference evidence="4 5" key="1">
    <citation type="submission" date="2017-05" db="EMBL/GenBank/DDBJ databases">
        <title>Complete and WGS of Bordetella genogroups.</title>
        <authorList>
            <person name="Spilker T."/>
            <person name="LiPuma J."/>
        </authorList>
    </citation>
    <scope>NUCLEOTIDE SEQUENCE [LARGE SCALE GENOMIC DNA]</scope>
    <source>
        <strain evidence="4 5">AU9919</strain>
    </source>
</reference>
<dbReference type="Gene3D" id="3.40.50.1980">
    <property type="entry name" value="Nitrogenase molybdenum iron protein domain"/>
    <property type="match status" value="2"/>
</dbReference>
<name>A0A261USR1_9BORD</name>
<dbReference type="InterPro" id="IPR002491">
    <property type="entry name" value="ABC_transptr_periplasmic_BD"/>
</dbReference>
<gene>
    <name evidence="4" type="ORF">CAL20_03490</name>
</gene>
<dbReference type="PANTHER" id="PTHR30535:SF34">
    <property type="entry name" value="MOLYBDATE-BINDING PROTEIN MOLA"/>
    <property type="match status" value="1"/>
</dbReference>
<dbReference type="NCBIfam" id="NF038402">
    <property type="entry name" value="TroA_like"/>
    <property type="match status" value="1"/>
</dbReference>
<protein>
    <submittedName>
        <fullName evidence="4">Cobalamin-binding protein</fullName>
    </submittedName>
</protein>
<keyword evidence="1" id="KW-0732">Signal</keyword>
<organism evidence="4 5">
    <name type="scientific">Bordetella genomosp. 4</name>
    <dbReference type="NCBI Taxonomy" id="463044"/>
    <lineage>
        <taxon>Bacteria</taxon>
        <taxon>Pseudomonadati</taxon>
        <taxon>Pseudomonadota</taxon>
        <taxon>Betaproteobacteria</taxon>
        <taxon>Burkholderiales</taxon>
        <taxon>Alcaligenaceae</taxon>
        <taxon>Bordetella</taxon>
    </lineage>
</organism>
<feature type="region of interest" description="Disordered" evidence="2">
    <location>
        <begin position="1"/>
        <end position="27"/>
    </location>
</feature>